<dbReference type="RefSeq" id="WP_131554571.1">
    <property type="nucleotide sequence ID" value="NZ_SJSK01000005.1"/>
</dbReference>
<dbReference type="InterPro" id="IPR014710">
    <property type="entry name" value="RmlC-like_jellyroll"/>
</dbReference>
<sequence>METFKITRIFPDAKGDSHFQDLEIPMAANGEIGFLSEAQKVGNIIFRKVKPDYDYDFHQAPAKQYIILLDGTIEIETSTGAKRTFLSGDVLLLEDTWGKGHRTKNITKQIRSSIFITL</sequence>
<evidence type="ECO:0008006" key="3">
    <source>
        <dbReference type="Google" id="ProtNLM"/>
    </source>
</evidence>
<protein>
    <recommendedName>
        <fullName evidence="3">Cupin domain-containing protein</fullName>
    </recommendedName>
</protein>
<dbReference type="OrthoDB" id="4205621at2"/>
<dbReference type="AlphaFoldDB" id="A0A4V2MI06"/>
<dbReference type="Proteomes" id="UP000292884">
    <property type="component" value="Unassembled WGS sequence"/>
</dbReference>
<reference evidence="1 2" key="1">
    <citation type="submission" date="2019-02" db="EMBL/GenBank/DDBJ databases">
        <title>Pedobacter sp. RP-1-13 sp. nov., isolated from Arctic soil.</title>
        <authorList>
            <person name="Dahal R.H."/>
        </authorList>
    </citation>
    <scope>NUCLEOTIDE SEQUENCE [LARGE SCALE GENOMIC DNA]</scope>
    <source>
        <strain evidence="1 2">RP-1-13</strain>
    </source>
</reference>
<organism evidence="1 2">
    <name type="scientific">Pedobacter frigiditerrae</name>
    <dbReference type="NCBI Taxonomy" id="2530452"/>
    <lineage>
        <taxon>Bacteria</taxon>
        <taxon>Pseudomonadati</taxon>
        <taxon>Bacteroidota</taxon>
        <taxon>Sphingobacteriia</taxon>
        <taxon>Sphingobacteriales</taxon>
        <taxon>Sphingobacteriaceae</taxon>
        <taxon>Pedobacter</taxon>
    </lineage>
</organism>
<evidence type="ECO:0000313" key="2">
    <source>
        <dbReference type="Proteomes" id="UP000292884"/>
    </source>
</evidence>
<dbReference type="EMBL" id="SJSK01000005">
    <property type="protein sequence ID" value="TCC88516.1"/>
    <property type="molecule type" value="Genomic_DNA"/>
</dbReference>
<gene>
    <name evidence="1" type="ORF">EZ428_17900</name>
</gene>
<evidence type="ECO:0000313" key="1">
    <source>
        <dbReference type="EMBL" id="TCC88516.1"/>
    </source>
</evidence>
<dbReference type="Gene3D" id="2.60.120.10">
    <property type="entry name" value="Jelly Rolls"/>
    <property type="match status" value="1"/>
</dbReference>
<keyword evidence="2" id="KW-1185">Reference proteome</keyword>
<accession>A0A4V2MI06</accession>
<name>A0A4V2MI06_9SPHI</name>
<proteinExistence type="predicted"/>
<comment type="caution">
    <text evidence="1">The sequence shown here is derived from an EMBL/GenBank/DDBJ whole genome shotgun (WGS) entry which is preliminary data.</text>
</comment>